<comment type="caution">
    <text evidence="6">The sequence shown here is derived from an EMBL/GenBank/DDBJ whole genome shotgun (WGS) entry which is preliminary data.</text>
</comment>
<feature type="coiled-coil region" evidence="4">
    <location>
        <begin position="61"/>
        <end position="90"/>
    </location>
</feature>
<proteinExistence type="predicted"/>
<evidence type="ECO:0000313" key="7">
    <source>
        <dbReference type="Proteomes" id="UP000236333"/>
    </source>
</evidence>
<sequence>MLSQQVRMGLGRRPAPFTPARGVAAPRSVRVANSQQEMMAKAMQDPNFQKQMAQMQEMMKKPEMQQQMAEMQAVMQNQQLQQRMQALKEDPEFAEYFKEIQKGGMQALMKYYNDPAFLEKLGEKIGDVVPKGGGGPAAAMAPPPGAMMPPGAAPPAPEINNIRDAAKHGDEEAVEDFLAIGKNPDEPDTQGRTALHYAAATDRPIIAKMLIDEGASLEVRDSMSNTPLHYACGYGRAGLARMLLDAGADRAAKNGTGKRPVDLAT</sequence>
<organism evidence="6 7">
    <name type="scientific">Tetrabaena socialis</name>
    <dbReference type="NCBI Taxonomy" id="47790"/>
    <lineage>
        <taxon>Eukaryota</taxon>
        <taxon>Viridiplantae</taxon>
        <taxon>Chlorophyta</taxon>
        <taxon>core chlorophytes</taxon>
        <taxon>Chlorophyceae</taxon>
        <taxon>CS clade</taxon>
        <taxon>Chlamydomonadales</taxon>
        <taxon>Tetrabaenaceae</taxon>
        <taxon>Tetrabaena</taxon>
    </lineage>
</organism>
<feature type="repeat" description="ANK" evidence="3">
    <location>
        <begin position="190"/>
        <end position="222"/>
    </location>
</feature>
<dbReference type="SMART" id="SM00248">
    <property type="entry name" value="ANK"/>
    <property type="match status" value="3"/>
</dbReference>
<dbReference type="PANTHER" id="PTHR24171:SF8">
    <property type="entry name" value="BRCA1-ASSOCIATED RING DOMAIN PROTEIN 1"/>
    <property type="match status" value="1"/>
</dbReference>
<dbReference type="Proteomes" id="UP000236333">
    <property type="component" value="Unassembled WGS sequence"/>
</dbReference>
<evidence type="ECO:0000256" key="2">
    <source>
        <dbReference type="ARBA" id="ARBA00023043"/>
    </source>
</evidence>
<dbReference type="Gene3D" id="1.25.40.20">
    <property type="entry name" value="Ankyrin repeat-containing domain"/>
    <property type="match status" value="1"/>
</dbReference>
<feature type="repeat" description="ANK" evidence="3">
    <location>
        <begin position="223"/>
        <end position="255"/>
    </location>
</feature>
<evidence type="ECO:0000256" key="5">
    <source>
        <dbReference type="SAM" id="MobiDB-lite"/>
    </source>
</evidence>
<dbReference type="EMBL" id="PGGS01000076">
    <property type="protein sequence ID" value="PNH09850.1"/>
    <property type="molecule type" value="Genomic_DNA"/>
</dbReference>
<protein>
    <submittedName>
        <fullName evidence="6">Ankyrin repeat domain-containing protein 2</fullName>
    </submittedName>
</protein>
<dbReference type="GO" id="GO:0004842">
    <property type="term" value="F:ubiquitin-protein transferase activity"/>
    <property type="evidence" value="ECO:0007669"/>
    <property type="project" value="TreeGrafter"/>
</dbReference>
<feature type="region of interest" description="Disordered" evidence="5">
    <location>
        <begin position="1"/>
        <end position="20"/>
    </location>
</feature>
<reference evidence="6 7" key="1">
    <citation type="journal article" date="2017" name="Mol. Biol. Evol.">
        <title>The 4-celled Tetrabaena socialis nuclear genome reveals the essential components for genetic control of cell number at the origin of multicellularity in the volvocine lineage.</title>
        <authorList>
            <person name="Featherston J."/>
            <person name="Arakaki Y."/>
            <person name="Hanschen E.R."/>
            <person name="Ferris P.J."/>
            <person name="Michod R.E."/>
            <person name="Olson B.J.S.C."/>
            <person name="Nozaki H."/>
            <person name="Durand P.M."/>
        </authorList>
    </citation>
    <scope>NUCLEOTIDE SEQUENCE [LARGE SCALE GENOMIC DNA]</scope>
    <source>
        <strain evidence="6 7">NIES-571</strain>
    </source>
</reference>
<evidence type="ECO:0000313" key="6">
    <source>
        <dbReference type="EMBL" id="PNH09850.1"/>
    </source>
</evidence>
<dbReference type="PROSITE" id="PS50088">
    <property type="entry name" value="ANK_REPEAT"/>
    <property type="match status" value="2"/>
</dbReference>
<dbReference type="PANTHER" id="PTHR24171">
    <property type="entry name" value="ANKYRIN REPEAT DOMAIN-CONTAINING PROTEIN 39-RELATED"/>
    <property type="match status" value="1"/>
</dbReference>
<evidence type="ECO:0000256" key="4">
    <source>
        <dbReference type="SAM" id="Coils"/>
    </source>
</evidence>
<accession>A0A2J8ABE5</accession>
<keyword evidence="1" id="KW-0677">Repeat</keyword>
<name>A0A2J8ABE5_9CHLO</name>
<dbReference type="OrthoDB" id="341259at2759"/>
<dbReference type="InterPro" id="IPR002110">
    <property type="entry name" value="Ankyrin_rpt"/>
</dbReference>
<keyword evidence="4" id="KW-0175">Coiled coil</keyword>
<evidence type="ECO:0000256" key="1">
    <source>
        <dbReference type="ARBA" id="ARBA00022737"/>
    </source>
</evidence>
<dbReference type="GO" id="GO:0085020">
    <property type="term" value="P:protein K6-linked ubiquitination"/>
    <property type="evidence" value="ECO:0007669"/>
    <property type="project" value="TreeGrafter"/>
</dbReference>
<dbReference type="SUPFAM" id="SSF48403">
    <property type="entry name" value="Ankyrin repeat"/>
    <property type="match status" value="1"/>
</dbReference>
<dbReference type="Gene3D" id="1.10.260.100">
    <property type="match status" value="1"/>
</dbReference>
<gene>
    <name evidence="6" type="ORF">TSOC_003490</name>
</gene>
<keyword evidence="2 3" id="KW-0040">ANK repeat</keyword>
<evidence type="ECO:0000256" key="3">
    <source>
        <dbReference type="PROSITE-ProRule" id="PRU00023"/>
    </source>
</evidence>
<dbReference type="InterPro" id="IPR036770">
    <property type="entry name" value="Ankyrin_rpt-contain_sf"/>
</dbReference>
<dbReference type="Pfam" id="PF12796">
    <property type="entry name" value="Ank_2"/>
    <property type="match status" value="1"/>
</dbReference>
<dbReference type="AlphaFoldDB" id="A0A2J8ABE5"/>
<keyword evidence="7" id="KW-1185">Reference proteome</keyword>
<dbReference type="PROSITE" id="PS50297">
    <property type="entry name" value="ANK_REP_REGION"/>
    <property type="match status" value="2"/>
</dbReference>